<evidence type="ECO:0000313" key="1">
    <source>
        <dbReference type="EMBL" id="KAK9235136.1"/>
    </source>
</evidence>
<gene>
    <name evidence="1" type="ORF">V1525DRAFT_410828</name>
</gene>
<reference evidence="2" key="1">
    <citation type="journal article" date="2024" name="Front. Bioeng. Biotechnol.">
        <title>Genome-scale model development and genomic sequencing of the oleaginous clade Lipomyces.</title>
        <authorList>
            <person name="Czajka J.J."/>
            <person name="Han Y."/>
            <person name="Kim J."/>
            <person name="Mondo S.J."/>
            <person name="Hofstad B.A."/>
            <person name="Robles A."/>
            <person name="Haridas S."/>
            <person name="Riley R."/>
            <person name="LaButti K."/>
            <person name="Pangilinan J."/>
            <person name="Andreopoulos W."/>
            <person name="Lipzen A."/>
            <person name="Yan J."/>
            <person name="Wang M."/>
            <person name="Ng V."/>
            <person name="Grigoriev I.V."/>
            <person name="Spatafora J.W."/>
            <person name="Magnuson J.K."/>
            <person name="Baker S.E."/>
            <person name="Pomraning K.R."/>
        </authorList>
    </citation>
    <scope>NUCLEOTIDE SEQUENCE [LARGE SCALE GENOMIC DNA]</scope>
    <source>
        <strain evidence="2">CBS 7786</strain>
    </source>
</reference>
<evidence type="ECO:0000313" key="2">
    <source>
        <dbReference type="Proteomes" id="UP001433508"/>
    </source>
</evidence>
<sequence>MQPLLFQLDEHSDHISFNKRDENQPVTLFLVQATGVITGAANCPVENLRLKSREEIQAWLRGATTELIAGRIGPVRDVFSGVGNIVGNELLLQRALAVLRGLPPTV</sequence>
<accession>A0ACC3SU25</accession>
<organism evidence="1 2">
    <name type="scientific">Lipomyces kononenkoae</name>
    <name type="common">Yeast</name>
    <dbReference type="NCBI Taxonomy" id="34357"/>
    <lineage>
        <taxon>Eukaryota</taxon>
        <taxon>Fungi</taxon>
        <taxon>Dikarya</taxon>
        <taxon>Ascomycota</taxon>
        <taxon>Saccharomycotina</taxon>
        <taxon>Lipomycetes</taxon>
        <taxon>Lipomycetales</taxon>
        <taxon>Lipomycetaceae</taxon>
        <taxon>Lipomyces</taxon>
    </lineage>
</organism>
<name>A0ACC3SU25_LIPKO</name>
<dbReference type="EMBL" id="MU971429">
    <property type="protein sequence ID" value="KAK9235136.1"/>
    <property type="molecule type" value="Genomic_DNA"/>
</dbReference>
<proteinExistence type="predicted"/>
<comment type="caution">
    <text evidence="1">The sequence shown here is derived from an EMBL/GenBank/DDBJ whole genome shotgun (WGS) entry which is preliminary data.</text>
</comment>
<keyword evidence="2" id="KW-1185">Reference proteome</keyword>
<dbReference type="Proteomes" id="UP001433508">
    <property type="component" value="Unassembled WGS sequence"/>
</dbReference>
<protein>
    <submittedName>
        <fullName evidence="1">Uncharacterized protein</fullName>
    </submittedName>
</protein>